<dbReference type="PRINTS" id="PR00080">
    <property type="entry name" value="SDRFAMILY"/>
</dbReference>
<evidence type="ECO:0000313" key="4">
    <source>
        <dbReference type="EMBL" id="SDR65700.1"/>
    </source>
</evidence>
<evidence type="ECO:0000256" key="2">
    <source>
        <dbReference type="ARBA" id="ARBA00023002"/>
    </source>
</evidence>
<accession>A0A1H1KUK3</accession>
<dbReference type="PANTHER" id="PTHR24322">
    <property type="entry name" value="PKSB"/>
    <property type="match status" value="1"/>
</dbReference>
<keyword evidence="2" id="KW-0560">Oxidoreductase</keyword>
<dbReference type="EMBL" id="LT629745">
    <property type="protein sequence ID" value="SDR65700.1"/>
    <property type="molecule type" value="Genomic_DNA"/>
</dbReference>
<sequence>MKNFKDKTVLITGGASGIGLLIAKISIQKGASNLIILDINDTTLQKVKDKLHSAKCAVLTITTDITSEVDLENAISKIDAANLEVDFLINNAGIVTGKNFADHSFKDIDNNMQVNSIAPMKLTSIILPSMIKRRSGHIVNISSAASMLSNPRMSVYCASKWAMTGWSDSLRIEMEQEKTGVKVLTVTPYYIDTGMFQGVRSPIIPILKPERVAQKIIRAIEKEMIILRTPWIIYTLPFIKGILPKRFMDFFIGKIFGIYHTMDHFKGRNYDKI</sequence>
<protein>
    <recommendedName>
        <fullName evidence="6">Short-chain dehydrogenase</fullName>
    </recommendedName>
</protein>
<evidence type="ECO:0000313" key="5">
    <source>
        <dbReference type="Proteomes" id="UP000198858"/>
    </source>
</evidence>
<dbReference type="InterPro" id="IPR020904">
    <property type="entry name" value="Sc_DH/Rdtase_CS"/>
</dbReference>
<name>A0A1H1KUK3_9FLAO</name>
<dbReference type="STRING" id="1250231.SAMN04488552_0176"/>
<proteinExistence type="inferred from homology"/>
<dbReference type="Gene3D" id="3.40.50.720">
    <property type="entry name" value="NAD(P)-binding Rossmann-like Domain"/>
    <property type="match status" value="1"/>
</dbReference>
<dbReference type="SUPFAM" id="SSF51735">
    <property type="entry name" value="NAD(P)-binding Rossmann-fold domains"/>
    <property type="match status" value="1"/>
</dbReference>
<dbReference type="Pfam" id="PF00106">
    <property type="entry name" value="adh_short"/>
    <property type="match status" value="1"/>
</dbReference>
<reference evidence="4 5" key="1">
    <citation type="submission" date="2016-10" db="EMBL/GenBank/DDBJ databases">
        <authorList>
            <person name="Varghese N."/>
            <person name="Submissions S."/>
        </authorList>
    </citation>
    <scope>NUCLEOTIDE SEQUENCE [LARGE SCALE GENOMIC DNA]</scope>
    <source>
        <strain evidence="4 5">Mar_2010_102</strain>
    </source>
</reference>
<dbReference type="PROSITE" id="PS00061">
    <property type="entry name" value="ADH_SHORT"/>
    <property type="match status" value="1"/>
</dbReference>
<dbReference type="PANTHER" id="PTHR24322:SF736">
    <property type="entry name" value="RETINOL DEHYDROGENASE 10"/>
    <property type="match status" value="1"/>
</dbReference>
<dbReference type="GO" id="GO:0016616">
    <property type="term" value="F:oxidoreductase activity, acting on the CH-OH group of donors, NAD or NADP as acceptor"/>
    <property type="evidence" value="ECO:0007669"/>
    <property type="project" value="TreeGrafter"/>
</dbReference>
<organism evidence="4 5">
    <name type="scientific">Christiangramia echinicola</name>
    <dbReference type="NCBI Taxonomy" id="279359"/>
    <lineage>
        <taxon>Bacteria</taxon>
        <taxon>Pseudomonadati</taxon>
        <taxon>Bacteroidota</taxon>
        <taxon>Flavobacteriia</taxon>
        <taxon>Flavobacteriales</taxon>
        <taxon>Flavobacteriaceae</taxon>
        <taxon>Christiangramia</taxon>
    </lineage>
</organism>
<keyword evidence="5" id="KW-1185">Reference proteome</keyword>
<evidence type="ECO:0008006" key="6">
    <source>
        <dbReference type="Google" id="ProtNLM"/>
    </source>
</evidence>
<evidence type="ECO:0000256" key="3">
    <source>
        <dbReference type="RuleBase" id="RU000363"/>
    </source>
</evidence>
<dbReference type="InterPro" id="IPR002347">
    <property type="entry name" value="SDR_fam"/>
</dbReference>
<dbReference type="InterPro" id="IPR036291">
    <property type="entry name" value="NAD(P)-bd_dom_sf"/>
</dbReference>
<comment type="similarity">
    <text evidence="1 3">Belongs to the short-chain dehydrogenases/reductases (SDR) family.</text>
</comment>
<gene>
    <name evidence="4" type="ORF">SAMN04488552_0176</name>
</gene>
<dbReference type="RefSeq" id="WP_089660901.1">
    <property type="nucleotide sequence ID" value="NZ_LT629745.1"/>
</dbReference>
<dbReference type="Proteomes" id="UP000198858">
    <property type="component" value="Chromosome I"/>
</dbReference>
<evidence type="ECO:0000256" key="1">
    <source>
        <dbReference type="ARBA" id="ARBA00006484"/>
    </source>
</evidence>
<dbReference type="CDD" id="cd05339">
    <property type="entry name" value="17beta-HSDXI-like_SDR_c"/>
    <property type="match status" value="1"/>
</dbReference>
<dbReference type="PRINTS" id="PR00081">
    <property type="entry name" value="GDHRDH"/>
</dbReference>
<dbReference type="AlphaFoldDB" id="A0A1H1KUK3"/>